<dbReference type="GO" id="GO:0005634">
    <property type="term" value="C:nucleus"/>
    <property type="evidence" value="ECO:0007669"/>
    <property type="project" value="TreeGrafter"/>
</dbReference>
<dbReference type="GO" id="GO:0016787">
    <property type="term" value="F:hydrolase activity"/>
    <property type="evidence" value="ECO:0007669"/>
    <property type="project" value="UniProtKB-KW"/>
</dbReference>
<dbReference type="FunFam" id="1.10.3380.10:FF:000002">
    <property type="entry name" value="Activating signal cointegrator 1 complex subunit 3"/>
    <property type="match status" value="1"/>
</dbReference>
<dbReference type="SMART" id="SM00490">
    <property type="entry name" value="HELICc"/>
    <property type="match status" value="2"/>
</dbReference>
<dbReference type="GO" id="GO:0003676">
    <property type="term" value="F:nucleic acid binding"/>
    <property type="evidence" value="ECO:0007669"/>
    <property type="project" value="InterPro"/>
</dbReference>
<dbReference type="Pfam" id="PF00270">
    <property type="entry name" value="DEAD"/>
    <property type="match status" value="2"/>
</dbReference>
<dbReference type="GO" id="GO:0032991">
    <property type="term" value="C:protein-containing complex"/>
    <property type="evidence" value="ECO:0007669"/>
    <property type="project" value="UniProtKB-ARBA"/>
</dbReference>
<dbReference type="PANTHER" id="PTHR47961:SF4">
    <property type="entry name" value="ACTIVATING SIGNAL COINTEGRATOR 1 COMPLEX SUBUNIT 3"/>
    <property type="match status" value="1"/>
</dbReference>
<dbReference type="Proteomes" id="UP000245768">
    <property type="component" value="Unassembled WGS sequence"/>
</dbReference>
<dbReference type="EMBL" id="KZ819638">
    <property type="protein sequence ID" value="PWN88119.1"/>
    <property type="molecule type" value="Genomic_DNA"/>
</dbReference>
<dbReference type="Pfam" id="PF18149">
    <property type="entry name" value="Helicase_PWI"/>
    <property type="match status" value="1"/>
</dbReference>
<dbReference type="Gene3D" id="1.10.10.10">
    <property type="entry name" value="Winged helix-like DNA-binding domain superfamily/Winged helix DNA-binding domain"/>
    <property type="match status" value="2"/>
</dbReference>
<dbReference type="Gene3D" id="1.10.150.20">
    <property type="entry name" value="5' to 3' exonuclease, C-terminal subdomain"/>
    <property type="match status" value="2"/>
</dbReference>
<feature type="domain" description="Helicase ATP-binding" evidence="7">
    <location>
        <begin position="530"/>
        <end position="714"/>
    </location>
</feature>
<feature type="domain" description="Helicase ATP-binding" evidence="7">
    <location>
        <begin position="1373"/>
        <end position="1550"/>
    </location>
</feature>
<feature type="region of interest" description="Disordered" evidence="6">
    <location>
        <begin position="2101"/>
        <end position="2129"/>
    </location>
</feature>
<dbReference type="Gene3D" id="2.60.40.150">
    <property type="entry name" value="C2 domain"/>
    <property type="match status" value="2"/>
</dbReference>
<dbReference type="Pfam" id="PF21188">
    <property type="entry name" value="BRR2_plug"/>
    <property type="match status" value="1"/>
</dbReference>
<dbReference type="Gene3D" id="3.40.50.300">
    <property type="entry name" value="P-loop containing nucleotide triphosphate hydrolases"/>
    <property type="match status" value="4"/>
</dbReference>
<dbReference type="STRING" id="215250.A0A316YFX6"/>
<dbReference type="Pfam" id="PF02889">
    <property type="entry name" value="Sec63"/>
    <property type="match status" value="2"/>
</dbReference>
<dbReference type="Gene3D" id="1.10.3380.10">
    <property type="entry name" value="Sec63 N-terminal domain-like domain"/>
    <property type="match status" value="2"/>
</dbReference>
<dbReference type="InterPro" id="IPR035892">
    <property type="entry name" value="C2_domain_sf"/>
</dbReference>
<dbReference type="InterPro" id="IPR057842">
    <property type="entry name" value="WH_MER3"/>
</dbReference>
<keyword evidence="3" id="KW-0378">Hydrolase</keyword>
<evidence type="ECO:0000256" key="2">
    <source>
        <dbReference type="ARBA" id="ARBA00022741"/>
    </source>
</evidence>
<dbReference type="FunFam" id="3.40.50.300:FF:000062">
    <property type="entry name" value="U5 small nuclear ribonucleoprotein helicase"/>
    <property type="match status" value="1"/>
</dbReference>
<dbReference type="FunFam" id="1.10.3380.10:FF:000001">
    <property type="entry name" value="U5 small nuclear ribonucleoprotein helicase"/>
    <property type="match status" value="1"/>
</dbReference>
<dbReference type="SUPFAM" id="SSF158702">
    <property type="entry name" value="Sec63 N-terminal domain-like"/>
    <property type="match status" value="2"/>
</dbReference>
<feature type="compositionally biased region" description="Acidic residues" evidence="6">
    <location>
        <begin position="2206"/>
        <end position="2230"/>
    </location>
</feature>
<dbReference type="SUPFAM" id="SSF46785">
    <property type="entry name" value="Winged helix' DNA-binding domain"/>
    <property type="match status" value="1"/>
</dbReference>
<evidence type="ECO:0000259" key="8">
    <source>
        <dbReference type="PROSITE" id="PS51194"/>
    </source>
</evidence>
<dbReference type="Pfam" id="PF00271">
    <property type="entry name" value="Helicase_C"/>
    <property type="match status" value="1"/>
</dbReference>
<dbReference type="FunFam" id="2.60.40.150:FF:000004">
    <property type="entry name" value="RNA helicase, activating signal cointegrator 1"/>
    <property type="match status" value="1"/>
</dbReference>
<dbReference type="GO" id="GO:0003678">
    <property type="term" value="F:DNA helicase activity"/>
    <property type="evidence" value="ECO:0007669"/>
    <property type="project" value="TreeGrafter"/>
</dbReference>
<evidence type="ECO:0000256" key="6">
    <source>
        <dbReference type="SAM" id="MobiDB-lite"/>
    </source>
</evidence>
<dbReference type="InterPro" id="IPR041094">
    <property type="entry name" value="Brr2_helicase_PWI"/>
</dbReference>
<dbReference type="OrthoDB" id="5575at2759"/>
<name>A0A316YFX6_9BASI</name>
<dbReference type="CDD" id="cd18795">
    <property type="entry name" value="SF2_C_Ski2"/>
    <property type="match status" value="1"/>
</dbReference>
<evidence type="ECO:0000256" key="5">
    <source>
        <dbReference type="ARBA" id="ARBA00022840"/>
    </source>
</evidence>
<evidence type="ECO:0000313" key="9">
    <source>
        <dbReference type="EMBL" id="PWN88119.1"/>
    </source>
</evidence>
<dbReference type="InterPro" id="IPR011545">
    <property type="entry name" value="DEAD/DEAH_box_helicase_dom"/>
</dbReference>
<dbReference type="FunFam" id="1.10.10.10:FF:000012">
    <property type="entry name" value="U5 small nuclear ribonucleoprotein helicase"/>
    <property type="match status" value="1"/>
</dbReference>
<dbReference type="InterPro" id="IPR050474">
    <property type="entry name" value="Hel308_SKI2-like"/>
</dbReference>
<dbReference type="FunFam" id="1.10.10.10:FF:000024">
    <property type="entry name" value="U5 small nuclear ribonucleoprotein helicase"/>
    <property type="match status" value="1"/>
</dbReference>
<dbReference type="InterPro" id="IPR027417">
    <property type="entry name" value="P-loop_NTPase"/>
</dbReference>
<evidence type="ECO:0000256" key="3">
    <source>
        <dbReference type="ARBA" id="ARBA00022801"/>
    </source>
</evidence>
<feature type="compositionally biased region" description="Acidic residues" evidence="6">
    <location>
        <begin position="2104"/>
        <end position="2125"/>
    </location>
</feature>
<evidence type="ECO:0000256" key="1">
    <source>
        <dbReference type="ARBA" id="ARBA00022737"/>
    </source>
</evidence>
<protein>
    <submittedName>
        <fullName evidence="9">Putative ATP dependent RNA helicase</fullName>
    </submittedName>
</protein>
<dbReference type="InterPro" id="IPR014756">
    <property type="entry name" value="Ig_E-set"/>
</dbReference>
<evidence type="ECO:0000313" key="10">
    <source>
        <dbReference type="Proteomes" id="UP000245768"/>
    </source>
</evidence>
<dbReference type="SMART" id="SM00973">
    <property type="entry name" value="Sec63"/>
    <property type="match status" value="2"/>
</dbReference>
<dbReference type="FunFam" id="1.10.150.20:FF:000004">
    <property type="entry name" value="U5 small nuclear ribonucleoprotein helicase"/>
    <property type="match status" value="1"/>
</dbReference>
<keyword evidence="1" id="KW-0677">Repeat</keyword>
<dbReference type="GO" id="GO:0000712">
    <property type="term" value="P:resolution of meiotic recombination intermediates"/>
    <property type="evidence" value="ECO:0007669"/>
    <property type="project" value="TreeGrafter"/>
</dbReference>
<dbReference type="InterPro" id="IPR036390">
    <property type="entry name" value="WH_DNA-bd_sf"/>
</dbReference>
<gene>
    <name evidence="9" type="ORF">FA10DRAFT_275844</name>
</gene>
<dbReference type="RefSeq" id="XP_025375317.1">
    <property type="nucleotide sequence ID" value="XM_025523288.1"/>
</dbReference>
<dbReference type="FunFam" id="3.40.50.300:FF:000254">
    <property type="entry name" value="U5 small nuclear ribonucleoprotein helicase"/>
    <property type="match status" value="1"/>
</dbReference>
<feature type="non-terminal residue" evidence="9">
    <location>
        <position position="2230"/>
    </location>
</feature>
<organism evidence="9 10">
    <name type="scientific">Acaromyces ingoldii</name>
    <dbReference type="NCBI Taxonomy" id="215250"/>
    <lineage>
        <taxon>Eukaryota</taxon>
        <taxon>Fungi</taxon>
        <taxon>Dikarya</taxon>
        <taxon>Basidiomycota</taxon>
        <taxon>Ustilaginomycotina</taxon>
        <taxon>Exobasidiomycetes</taxon>
        <taxon>Exobasidiales</taxon>
        <taxon>Cryptobasidiaceae</taxon>
        <taxon>Acaromyces</taxon>
    </lineage>
</organism>
<evidence type="ECO:0000256" key="4">
    <source>
        <dbReference type="ARBA" id="ARBA00022806"/>
    </source>
</evidence>
<dbReference type="InParanoid" id="A0A316YFX6"/>
<dbReference type="SMART" id="SM00487">
    <property type="entry name" value="DEXDc"/>
    <property type="match status" value="2"/>
</dbReference>
<dbReference type="GO" id="GO:0006397">
    <property type="term" value="P:mRNA processing"/>
    <property type="evidence" value="ECO:0007669"/>
    <property type="project" value="UniProtKB-ARBA"/>
</dbReference>
<dbReference type="InterPro" id="IPR048863">
    <property type="entry name" value="BRR2_plug"/>
</dbReference>
<dbReference type="SUPFAM" id="SSF52540">
    <property type="entry name" value="P-loop containing nucleoside triphosphate hydrolases"/>
    <property type="match status" value="4"/>
</dbReference>
<feature type="compositionally biased region" description="Acidic residues" evidence="6">
    <location>
        <begin position="222"/>
        <end position="254"/>
    </location>
</feature>
<reference evidence="9 10" key="1">
    <citation type="journal article" date="2018" name="Mol. Biol. Evol.">
        <title>Broad Genomic Sampling Reveals a Smut Pathogenic Ancestry of the Fungal Clade Ustilaginomycotina.</title>
        <authorList>
            <person name="Kijpornyongpan T."/>
            <person name="Mondo S.J."/>
            <person name="Barry K."/>
            <person name="Sandor L."/>
            <person name="Lee J."/>
            <person name="Lipzen A."/>
            <person name="Pangilinan J."/>
            <person name="LaButti K."/>
            <person name="Hainaut M."/>
            <person name="Henrissat B."/>
            <person name="Grigoriev I.V."/>
            <person name="Spatafora J.W."/>
            <person name="Aime M.C."/>
        </authorList>
    </citation>
    <scope>NUCLEOTIDE SEQUENCE [LARGE SCALE GENOMIC DNA]</scope>
    <source>
        <strain evidence="9 10">MCA 4198</strain>
    </source>
</reference>
<keyword evidence="2" id="KW-0547">Nucleotide-binding</keyword>
<sequence>MPPKKPDLSGYQYSAISSLVTQTDRRFVQRNENEPTGEGESLAGRIDVKQMGSRAGREQIKDLDKKKKKAEADEWHRIKKKAAPAAATTASNGRQYADILAATADLEGLNYTPRTAETREMYELILNIIVQALGDQSGEIICSAADSVIEVLKDDELKDFDKKKECEEVVGNLSEEAFGQLVNLSKKLTDYEEDAGAQGGDPDADRGIGAIDEDTGVAVMFDNDEDGSDDEEETYVVREESDDDDDEAGDEDDAREGPDGAAGVDESAAGTDAVRIGDSASGSSSKRKKGQEGLVSAHDIDAFWLQRLVSKHYPDAHEATEKANAAMDLLSSESNVRDCENGLMELFDYDKFEAVEVLIKHRDLVVWCTKLARADEEEKVNIEVAMRERGLGWILRELRGGGGDGPSTSAAARGGMVPMDLDDEAKARARKITTKATLAPGTTVAPRKGVDLEAMAFSQGGHLNSNAKVRLPEGSFKRSKKGYEEIHVPAPVKKTVPDEEIVPIASLPVWAQAAFPGATSLNPVQSRCYPVAFGEDDPMLLCAPTGAGKTNVAMLTILHEIGKHRDEKTGQLDLNSFKIVYVAPMKALVAEQAANFRDRLAPFGIVCNELTGDSQLTKAQIAETQIIVTTPEKWDVISRKSSDTSYTNLVRLMIVDEIHLLHDDRGPVLESIIARTIRRMEQLNEPVRIVGLSATLPNYKDVATFLRVNPKKGLFYFEASYRPCPLKQEYVGITEKKAIKRFQVMNEVTYEKTLDQAGKNQVLIFTHSRKETAKTAKFIRDRAMENDTLSSFLPQSSASREVLQTELENVKDPNLRDVLPYGFGIHHAGMSRPDRQLVEDLFRDGHLQVLVSTATLAWGVNLPAHTVIVKGTQIYNPEKGRWCELSPQDMLQMLGRAGRPQYDTFGEGIIITNHGELQYYLSLLNQQLPIESQLVSKLADNLNAEIVLGTIRNRDEAVAWLGYTYLYVRMLRSPSLYSVTADYAEDDAFLEQKRADIVHSAAALLEKCGLVRYDRKTGQFTTNELGRIASHYYITHSSMATYNQHLRPHLGLIEMLRIFALSDEFKHQVVRQDEKLEVGKLLERVPVPVKETLDDAAAKVNVLLQTWISQLKLEGYVLAADMVYVTQSAGRILRALFEICVKRGYARLSHVALDLCKMVDSRQWRSMTPLRQFKGVPADLVRRLERKEYPWARLRDLEPNEIGELIGLPKAGRLVHRLVNQFPRLELQAFFQPVTRSLLHVQLTITPDFQWDERIHGGAQAFHILVEDVDGEVILFHDTFVLFKRYAEEEHTITFTVAMTDPVPPNYFISVVSDRWLQSEVRLPISFKNLILPEKFPPHTPLLDLQPQPASALGDSYEGKLTQLNKIQTQTFHALYGTDDGVFVGAPTGSGKTLCAELALLRLWNNKGQGKSRAVCLVPYEVMVAPRVTEWKQRFASRNVEIAALTGETSADLRLLELADVIVATPEHWDVLSRRWRQRKNVQSVSLYIADEVQMLGDWKVGPTYEVVLSRARFVAAQTGNATRFVALSVPLGNARDLGDWLGVSSANVFNFSPSARPVPLEVHLQSFNIPHFPSLMVAMAKPAYLAIVEQAPAGAPVLAFVPSRRQAILTANDLLAYVVADGNRDDEEELSSQSRFCNIEAAELKPHLDRIQDSELAEVLQYGIGYYHEGQSRSDKRIVERLFQAGAIQVVIASKETAWSMPLQAHLVLIMSVQSYDGKEHRYVDYPLTDVLQMMGRALVPAGDADDGDDDGDNRARCVLLCQQTRKDYFKKFLGEGLPIESRLHAFAHDFFNAEIVARTIDDKQSAVDILTWTLMYRRLQQNPQAYNCQGTTMQHIGDFLSDLVETTLADLESAKCIAIEDEMDVAPLNLGMIASFYNVSYVTVDVFNMSLKERTKLRGLLEIVSSAAEFEDVPIRQHEDVVLRRIYDRVPHKLDKVNFNSPYHKVFVLLQAHFARMTLPTDLAADQRGVLQKVLNLLSACVDVMSSNAFLNAIVAMELSQMCVQAVWDRDSPLRQVPHFTQDVIARCHALGIEDSVYALSDALPDMDDAGRDKLLQMDKRQVADVARFTNSYPYVDVTFEVQEAESLVSGSPITLQVELRQDDDDEDEDEDDEADDGGDEVDPTVVAPFYPNKKLCNWWLIVGDPGTRNLLGIKRITLTRKKLAVKLDFTLPKGRHERLKLFLMADGYLGADRELALPALDVAEGEDSDEDSDEEEDDEEEEEGEED</sequence>
<dbReference type="FunFam" id="3.40.50.300:FF:000102">
    <property type="entry name" value="RNA helicase, activating signal cointegrator 1"/>
    <property type="match status" value="1"/>
</dbReference>
<dbReference type="InterPro" id="IPR014001">
    <property type="entry name" value="Helicase_ATP-bd"/>
</dbReference>
<dbReference type="GeneID" id="37045204"/>
<dbReference type="InterPro" id="IPR036388">
    <property type="entry name" value="WH-like_DNA-bd_sf"/>
</dbReference>
<dbReference type="SUPFAM" id="SSF81296">
    <property type="entry name" value="E set domains"/>
    <property type="match status" value="1"/>
</dbReference>
<dbReference type="PIRSF" id="PIRSF039073">
    <property type="entry name" value="BRR2"/>
    <property type="match status" value="1"/>
</dbReference>
<dbReference type="CDD" id="cd18021">
    <property type="entry name" value="DEXHc_Brr2_2"/>
    <property type="match status" value="1"/>
</dbReference>
<feature type="domain" description="Helicase C-terminal" evidence="8">
    <location>
        <begin position="725"/>
        <end position="942"/>
    </location>
</feature>
<dbReference type="Pfam" id="PF23445">
    <property type="entry name" value="WHD_SNRNP200"/>
    <property type="match status" value="2"/>
</dbReference>
<dbReference type="FunCoup" id="A0A316YFX6">
    <property type="interactions" value="848"/>
</dbReference>
<keyword evidence="5" id="KW-0067">ATP-binding</keyword>
<proteinExistence type="predicted"/>
<evidence type="ECO:0000259" key="7">
    <source>
        <dbReference type="PROSITE" id="PS51192"/>
    </source>
</evidence>
<dbReference type="InterPro" id="IPR004179">
    <property type="entry name" value="Sec63-dom"/>
</dbReference>
<keyword evidence="4 9" id="KW-0347">Helicase</keyword>
<dbReference type="PANTHER" id="PTHR47961">
    <property type="entry name" value="DNA POLYMERASE THETA, PUTATIVE (AFU_ORTHOLOGUE AFUA_1G05260)-RELATED"/>
    <property type="match status" value="1"/>
</dbReference>
<dbReference type="GO" id="GO:0005524">
    <property type="term" value="F:ATP binding"/>
    <property type="evidence" value="ECO:0007669"/>
    <property type="project" value="UniProtKB-KW"/>
</dbReference>
<keyword evidence="10" id="KW-1185">Reference proteome</keyword>
<accession>A0A316YFX6</accession>
<dbReference type="InterPro" id="IPR001650">
    <property type="entry name" value="Helicase_C-like"/>
</dbReference>
<dbReference type="PROSITE" id="PS51194">
    <property type="entry name" value="HELICASE_CTER"/>
    <property type="match status" value="1"/>
</dbReference>
<dbReference type="CDD" id="cd18019">
    <property type="entry name" value="DEXHc_Brr2_1"/>
    <property type="match status" value="1"/>
</dbReference>
<feature type="region of interest" description="Disordered" evidence="6">
    <location>
        <begin position="220"/>
        <end position="293"/>
    </location>
</feature>
<feature type="region of interest" description="Disordered" evidence="6">
    <location>
        <begin position="2202"/>
        <end position="2230"/>
    </location>
</feature>
<dbReference type="PROSITE" id="PS51192">
    <property type="entry name" value="HELICASE_ATP_BIND_1"/>
    <property type="match status" value="2"/>
</dbReference>
<dbReference type="FunFam" id="3.40.50.300:FF:000368">
    <property type="entry name" value="U5 small nuclear ribonucleoprotein 200 kDa helicase"/>
    <property type="match status" value="1"/>
</dbReference>